<evidence type="ECO:0000256" key="8">
    <source>
        <dbReference type="ARBA" id="ARBA00022840"/>
    </source>
</evidence>
<evidence type="ECO:0000259" key="15">
    <source>
        <dbReference type="PROSITE" id="PS50893"/>
    </source>
</evidence>
<dbReference type="Gene3D" id="1.20.1560.10">
    <property type="entry name" value="ABC transporter type 1, transmembrane domain"/>
    <property type="match status" value="1"/>
</dbReference>
<keyword evidence="6" id="KW-0677">Repeat</keyword>
<feature type="transmembrane region" description="Helical" evidence="14">
    <location>
        <begin position="778"/>
        <end position="804"/>
    </location>
</feature>
<feature type="transmembrane region" description="Helical" evidence="14">
    <location>
        <begin position="881"/>
        <end position="902"/>
    </location>
</feature>
<dbReference type="GO" id="GO:0015421">
    <property type="term" value="F:ABC-type oligopeptide transporter activity"/>
    <property type="evidence" value="ECO:0007669"/>
    <property type="project" value="TreeGrafter"/>
</dbReference>
<evidence type="ECO:0000256" key="2">
    <source>
        <dbReference type="ARBA" id="ARBA00007577"/>
    </source>
</evidence>
<evidence type="ECO:0000256" key="11">
    <source>
        <dbReference type="ARBA" id="ARBA00023136"/>
    </source>
</evidence>
<evidence type="ECO:0000256" key="13">
    <source>
        <dbReference type="ARBA" id="ARBA00034018"/>
    </source>
</evidence>
<sequence>MHQRKKISEKINSDKRTSASLGQILKYATKYDHLFIFIGIFGSTLAGVNWPLLNVTFGKVVGVFVQFEHENPNQTETHDETRDKFMYNVYYWSGLTFISFILFVVGNLLTLYSFQLLAFNLANNIKRRYFHSIITQELAWHDQHNSGEFAARIASDFKKFENGFNENLGLLIYNVVGAAMNLIIGFWYGWKLSLAIVAMAPLIVITSFVMTKFQSHYTQKELTEYSSASSVAEEAISAIRTVFAFSGQYKELKRYETRLHPAMVYGFKRNIVNAIGNSINWATLYVSFAVGLWYGVKLIISPTDVYTIDDIVIIFWGITGCGYNIGYAAPFYESFQIGKTSAKSIMDILERRSKIDSMHSRGKTLRTNFKTDIEFKNVYFGYPTRPDIRILQGLNLKIKCGEIVALVGFSGSGKSTIIQLIQRYYDPDSGEIQLDGVNTRDIHTGWLRGQIGVVGQEPVLFDTSIEENIRMGMPIDQMDNVTIEDIEQAAIAANAHEFISKLPDKYKTYVGDRGKQLSGGQKQRIAIARALISNPKILLLDEATSALDLESEHIVQEVLNQASKGRTTIIIAHRLSTIKNADRILFIEQGRLVEQGTHQHLMKLKNKYFNLVMAQQIETNEPVLPKKQTLLKSQSSTLEPLTLQQKRRATHSQFEILASPSRPIPVSRTRTLTYESVIRPKAGTVVSENGSVADCYKDDEEITKEDLENLKRNKFPHMRLIKLIWMDKFYFIIAFIAALLYGLSTPIYAFIFGEFVYLFTLYDIKSQSDYIQEQTNIYAMYFLILATCILICCIIQISLFGIVGEKLTKRLRIMAYSAILQQEVTFFDNPENSAGALCSRLANDAANVQGATGLRVSMICQAVSTLIVSVVMGFMCNWRLSLLSMTLLPLIAFASVISSSAYSSQAGNENESSEKSSKIIIEVINSIRTVVSLHKEQYFLDKFEDTLMKNYRSFKWKCFIKALMISFALGVQFFAYTIVFLYGGFLISKGLLDSGNFFKIVESMIWGSVVVGQSAVLSSDYTKAKIAALNIFKMIDRKPIKDLMPAYLMQEKFTNQGRSDGKISFRGVHFHYPLRPNLPILNGLSFKASKGEKVSLVGASGCGKSTSIQLLERFYDCIRGKVYLDDKNILELDVDWLRSQMALVSQEPVLFSYSIRDNIAYGDNFRETVPFDEIVHAAQMANVHDFIKNLPQGYDTPVGSKGAQLSGGQKQRIAIARALVRDPSILLLDEATSALDTASEQIVQDALNQASKDRTCLVIAHRLKTIVNSDKIIVIDRGQNVEEGTHDELIVLKKKYWKLYNSGDSSTS</sequence>
<feature type="transmembrane region" description="Helical" evidence="14">
    <location>
        <begin position="958"/>
        <end position="985"/>
    </location>
</feature>
<evidence type="ECO:0000313" key="18">
    <source>
        <dbReference type="EMBL" id="KAH9529026.1"/>
    </source>
</evidence>
<comment type="similarity">
    <text evidence="2">Belongs to the ABC transporter superfamily. ABCB family. Multidrug resistance exporter (TC 3.A.1.201) subfamily.</text>
</comment>
<dbReference type="GO" id="GO:0016887">
    <property type="term" value="F:ATP hydrolysis activity"/>
    <property type="evidence" value="ECO:0007669"/>
    <property type="project" value="InterPro"/>
</dbReference>
<dbReference type="Proteomes" id="UP000828236">
    <property type="component" value="Unassembled WGS sequence"/>
</dbReference>
<dbReference type="EMBL" id="SDOV01000004">
    <property type="protein sequence ID" value="KAH7641937.1"/>
    <property type="molecule type" value="Genomic_DNA"/>
</dbReference>
<feature type="transmembrane region" description="Helical" evidence="14">
    <location>
        <begin position="729"/>
        <end position="758"/>
    </location>
</feature>
<keyword evidence="11 14" id="KW-0472">Membrane</keyword>
<evidence type="ECO:0000256" key="10">
    <source>
        <dbReference type="ARBA" id="ARBA00022989"/>
    </source>
</evidence>
<gene>
    <name evidence="18" type="primary">ABCB1_1</name>
    <name evidence="18" type="ORF">DERF_002933</name>
    <name evidence="17" type="ORF">HUG17_4982</name>
</gene>
<dbReference type="EMBL" id="ASGP02000001">
    <property type="protein sequence ID" value="KAH9529026.1"/>
    <property type="molecule type" value="Genomic_DNA"/>
</dbReference>
<dbReference type="FunFam" id="3.40.50.300:FF:000916">
    <property type="entry name" value="ABC transporter B family member 9"/>
    <property type="match status" value="1"/>
</dbReference>
<evidence type="ECO:0000256" key="12">
    <source>
        <dbReference type="ARBA" id="ARBA00023180"/>
    </source>
</evidence>
<dbReference type="PANTHER" id="PTHR43394">
    <property type="entry name" value="ATP-DEPENDENT PERMEASE MDL1, MITOCHONDRIAL"/>
    <property type="match status" value="1"/>
</dbReference>
<evidence type="ECO:0000256" key="3">
    <source>
        <dbReference type="ARBA" id="ARBA00012191"/>
    </source>
</evidence>
<feature type="transmembrane region" description="Helical" evidence="14">
    <location>
        <begin position="89"/>
        <end position="119"/>
    </location>
</feature>
<keyword evidence="19" id="KW-1185">Reference proteome</keyword>
<dbReference type="SUPFAM" id="SSF90123">
    <property type="entry name" value="ABC transporter transmembrane region"/>
    <property type="match status" value="2"/>
</dbReference>
<feature type="domain" description="ABC transporter" evidence="15">
    <location>
        <begin position="373"/>
        <end position="614"/>
    </location>
</feature>
<evidence type="ECO:0000256" key="4">
    <source>
        <dbReference type="ARBA" id="ARBA00022448"/>
    </source>
</evidence>
<accession>A0A922IEL8</accession>
<reference evidence="18" key="1">
    <citation type="submission" date="2013-05" db="EMBL/GenBank/DDBJ databases">
        <authorList>
            <person name="Yim A.K.Y."/>
            <person name="Chan T.F."/>
            <person name="Ji K.M."/>
            <person name="Liu X.Y."/>
            <person name="Zhou J.W."/>
            <person name="Li R.Q."/>
            <person name="Yang K.Y."/>
            <person name="Li J."/>
            <person name="Li M."/>
            <person name="Law P.T.W."/>
            <person name="Wu Y.L."/>
            <person name="Cai Z.L."/>
            <person name="Qin H."/>
            <person name="Bao Y."/>
            <person name="Leung R.K.K."/>
            <person name="Ng P.K.S."/>
            <person name="Zou J."/>
            <person name="Zhong X.J."/>
            <person name="Ran P.X."/>
            <person name="Zhong N.S."/>
            <person name="Liu Z.G."/>
            <person name="Tsui S.K.W."/>
        </authorList>
    </citation>
    <scope>NUCLEOTIDE SEQUENCE</scope>
    <source>
        <strain evidence="18">Derf</strain>
        <tissue evidence="18">Whole organism</tissue>
    </source>
</reference>
<organism evidence="18 19">
    <name type="scientific">Dermatophagoides farinae</name>
    <name type="common">American house dust mite</name>
    <dbReference type="NCBI Taxonomy" id="6954"/>
    <lineage>
        <taxon>Eukaryota</taxon>
        <taxon>Metazoa</taxon>
        <taxon>Ecdysozoa</taxon>
        <taxon>Arthropoda</taxon>
        <taxon>Chelicerata</taxon>
        <taxon>Arachnida</taxon>
        <taxon>Acari</taxon>
        <taxon>Acariformes</taxon>
        <taxon>Sarcoptiformes</taxon>
        <taxon>Astigmata</taxon>
        <taxon>Psoroptidia</taxon>
        <taxon>Analgoidea</taxon>
        <taxon>Pyroglyphidae</taxon>
        <taxon>Dermatophagoidinae</taxon>
        <taxon>Dermatophagoides</taxon>
    </lineage>
</organism>
<keyword evidence="5 14" id="KW-0812">Transmembrane</keyword>
<dbReference type="PROSITE" id="PS50893">
    <property type="entry name" value="ABC_TRANSPORTER_2"/>
    <property type="match status" value="2"/>
</dbReference>
<dbReference type="InterPro" id="IPR036640">
    <property type="entry name" value="ABC1_TM_sf"/>
</dbReference>
<dbReference type="SMART" id="SM00382">
    <property type="entry name" value="AAA"/>
    <property type="match status" value="2"/>
</dbReference>
<name>A0A922IEL8_DERFA</name>
<comment type="subcellular location">
    <subcellularLocation>
        <location evidence="1">Membrane</location>
        <topology evidence="1">Multi-pass membrane protein</topology>
    </subcellularLocation>
</comment>
<evidence type="ECO:0000256" key="14">
    <source>
        <dbReference type="SAM" id="Phobius"/>
    </source>
</evidence>
<dbReference type="CDD" id="cd18577">
    <property type="entry name" value="ABC_6TM_Pgp_ABCB1_D1_like"/>
    <property type="match status" value="1"/>
</dbReference>
<dbReference type="InterPro" id="IPR003593">
    <property type="entry name" value="AAA+_ATPase"/>
</dbReference>
<feature type="domain" description="ABC transmembrane type-1" evidence="16">
    <location>
        <begin position="732"/>
        <end position="1023"/>
    </location>
</feature>
<dbReference type="FunFam" id="3.40.50.300:FF:000479">
    <property type="entry name" value="Multidrug resistance protein 1A"/>
    <property type="match status" value="1"/>
</dbReference>
<proteinExistence type="inferred from homology"/>
<dbReference type="CDD" id="cd03249">
    <property type="entry name" value="ABC_MTABC3_MDL1_MDL2"/>
    <property type="match status" value="2"/>
</dbReference>
<dbReference type="InterPro" id="IPR011527">
    <property type="entry name" value="ABC1_TM_dom"/>
</dbReference>
<dbReference type="PROSITE" id="PS50929">
    <property type="entry name" value="ABC_TM1F"/>
    <property type="match status" value="2"/>
</dbReference>
<evidence type="ECO:0000313" key="17">
    <source>
        <dbReference type="EMBL" id="KAH7641937.1"/>
    </source>
</evidence>
<evidence type="ECO:0000256" key="6">
    <source>
        <dbReference type="ARBA" id="ARBA00022737"/>
    </source>
</evidence>
<dbReference type="InterPro" id="IPR017871">
    <property type="entry name" value="ABC_transporter-like_CS"/>
</dbReference>
<dbReference type="OrthoDB" id="6494403at2759"/>
<feature type="transmembrane region" description="Helical" evidence="14">
    <location>
        <begin position="856"/>
        <end position="875"/>
    </location>
</feature>
<dbReference type="GO" id="GO:0005743">
    <property type="term" value="C:mitochondrial inner membrane"/>
    <property type="evidence" value="ECO:0007669"/>
    <property type="project" value="TreeGrafter"/>
</dbReference>
<dbReference type="PANTHER" id="PTHR43394:SF27">
    <property type="entry name" value="ATP-DEPENDENT TRANSLOCASE ABCB1-LIKE"/>
    <property type="match status" value="1"/>
</dbReference>
<evidence type="ECO:0000256" key="9">
    <source>
        <dbReference type="ARBA" id="ARBA00022967"/>
    </source>
</evidence>
<dbReference type="InterPro" id="IPR027417">
    <property type="entry name" value="P-loop_NTPase"/>
</dbReference>
<dbReference type="GO" id="GO:0008559">
    <property type="term" value="F:ABC-type xenobiotic transporter activity"/>
    <property type="evidence" value="ECO:0007669"/>
    <property type="project" value="UniProtKB-EC"/>
</dbReference>
<dbReference type="Gene3D" id="3.40.50.300">
    <property type="entry name" value="P-loop containing nucleotide triphosphate hydrolases"/>
    <property type="match status" value="2"/>
</dbReference>
<dbReference type="PROSITE" id="PS00211">
    <property type="entry name" value="ABC_TRANSPORTER_1"/>
    <property type="match status" value="2"/>
</dbReference>
<keyword evidence="8" id="KW-0067">ATP-binding</keyword>
<keyword evidence="10 14" id="KW-1133">Transmembrane helix</keyword>
<reference evidence="17" key="3">
    <citation type="journal article" date="2021" name="World Allergy Organ. J.">
        <title>Chromosome-level assembly of Dermatophagoides farinae genome and transcriptome reveals two novel allergens Der f 37 and Der f 39.</title>
        <authorList>
            <person name="Chen J."/>
            <person name="Cai Z."/>
            <person name="Fan D."/>
            <person name="Hu J."/>
            <person name="Hou Y."/>
            <person name="He Y."/>
            <person name="Zhang Z."/>
            <person name="Zhao Z."/>
            <person name="Gao P."/>
            <person name="Hu W."/>
            <person name="Sun J."/>
            <person name="Li J."/>
            <person name="Ji K."/>
        </authorList>
    </citation>
    <scope>NUCLEOTIDE SEQUENCE</scope>
    <source>
        <strain evidence="17">JKM2019</strain>
    </source>
</reference>
<feature type="domain" description="ABC transmembrane type-1" evidence="16">
    <location>
        <begin position="37"/>
        <end position="336"/>
    </location>
</feature>
<evidence type="ECO:0000313" key="19">
    <source>
        <dbReference type="Proteomes" id="UP000790347"/>
    </source>
</evidence>
<dbReference type="Pfam" id="PF00005">
    <property type="entry name" value="ABC_tran"/>
    <property type="match status" value="2"/>
</dbReference>
<evidence type="ECO:0000259" key="16">
    <source>
        <dbReference type="PROSITE" id="PS50929"/>
    </source>
</evidence>
<reference evidence="18" key="4">
    <citation type="journal article" date="2022" name="Res Sq">
        <title>Comparative Genomics Reveals Insights into the Divergent Evolution of Astigmatic Mites and Household Pest Adaptations.</title>
        <authorList>
            <person name="Xiong Q."/>
            <person name="Wan A.T.-Y."/>
            <person name="Liu X.-Y."/>
            <person name="Fung C.S.-H."/>
            <person name="Xiao X."/>
            <person name="Malainual N."/>
            <person name="Hou J."/>
            <person name="Wang L."/>
            <person name="Wang M."/>
            <person name="Yang K."/>
            <person name="Cui Y."/>
            <person name="Leung E."/>
            <person name="Nong W."/>
            <person name="Shin S.-K."/>
            <person name="Au S."/>
            <person name="Jeong K.Y."/>
            <person name="Chew F.T."/>
            <person name="Hui J."/>
            <person name="Leung T.F."/>
            <person name="Tungtrongchitr A."/>
            <person name="Zhong N."/>
            <person name="Liu Z."/>
            <person name="Tsui S."/>
        </authorList>
    </citation>
    <scope>NUCLEOTIDE SEQUENCE</scope>
    <source>
        <strain evidence="18">Derf</strain>
        <tissue evidence="18">Whole organism</tissue>
    </source>
</reference>
<dbReference type="Pfam" id="PF00664">
    <property type="entry name" value="ABC_membrane"/>
    <property type="match status" value="2"/>
</dbReference>
<keyword evidence="7" id="KW-0547">Nucleotide-binding</keyword>
<dbReference type="SUPFAM" id="SSF52540">
    <property type="entry name" value="P-loop containing nucleoside triphosphate hydrolases"/>
    <property type="match status" value="2"/>
</dbReference>
<dbReference type="Proteomes" id="UP000790347">
    <property type="component" value="Unassembled WGS sequence"/>
</dbReference>
<dbReference type="GO" id="GO:0017085">
    <property type="term" value="P:response to insecticide"/>
    <property type="evidence" value="ECO:0007669"/>
    <property type="project" value="UniProtKB-ARBA"/>
</dbReference>
<protein>
    <recommendedName>
        <fullName evidence="3">ABC-type xenobiotic transporter</fullName>
        <ecNumber evidence="3">7.6.2.2</ecNumber>
    </recommendedName>
</protein>
<evidence type="ECO:0000256" key="1">
    <source>
        <dbReference type="ARBA" id="ARBA00004141"/>
    </source>
</evidence>
<dbReference type="EC" id="7.6.2.2" evidence="3"/>
<comment type="catalytic activity">
    <reaction evidence="13">
        <text>ATP + H2O + xenobioticSide 1 = ADP + phosphate + xenobioticSide 2.</text>
        <dbReference type="EC" id="7.6.2.2"/>
    </reaction>
</comment>
<evidence type="ECO:0000256" key="7">
    <source>
        <dbReference type="ARBA" id="ARBA00022741"/>
    </source>
</evidence>
<dbReference type="GO" id="GO:0090374">
    <property type="term" value="P:oligopeptide export from mitochondrion"/>
    <property type="evidence" value="ECO:0007669"/>
    <property type="project" value="TreeGrafter"/>
</dbReference>
<keyword evidence="12" id="KW-0325">Glycoprotein</keyword>
<dbReference type="InterPro" id="IPR039421">
    <property type="entry name" value="Type_1_exporter"/>
</dbReference>
<reference evidence="17" key="2">
    <citation type="submission" date="2020-06" db="EMBL/GenBank/DDBJ databases">
        <authorList>
            <person name="Ji K."/>
            <person name="Li J."/>
        </authorList>
    </citation>
    <scope>NUCLEOTIDE SEQUENCE</scope>
    <source>
        <strain evidence="17">JKM2019</strain>
        <tissue evidence="17">Whole body</tissue>
    </source>
</reference>
<comment type="caution">
    <text evidence="18">The sequence shown here is derived from an EMBL/GenBank/DDBJ whole genome shotgun (WGS) entry which is preliminary data.</text>
</comment>
<feature type="transmembrane region" description="Helical" evidence="14">
    <location>
        <begin position="34"/>
        <end position="53"/>
    </location>
</feature>
<dbReference type="GO" id="GO:0097254">
    <property type="term" value="P:renal tubular secretion"/>
    <property type="evidence" value="ECO:0007669"/>
    <property type="project" value="UniProtKB-ARBA"/>
</dbReference>
<feature type="transmembrane region" description="Helical" evidence="14">
    <location>
        <begin position="168"/>
        <end position="188"/>
    </location>
</feature>
<keyword evidence="9" id="KW-1278">Translocase</keyword>
<dbReference type="InterPro" id="IPR003439">
    <property type="entry name" value="ABC_transporter-like_ATP-bd"/>
</dbReference>
<dbReference type="GO" id="GO:0005524">
    <property type="term" value="F:ATP binding"/>
    <property type="evidence" value="ECO:0007669"/>
    <property type="project" value="UniProtKB-KW"/>
</dbReference>
<keyword evidence="4" id="KW-0813">Transport</keyword>
<dbReference type="CDD" id="cd18578">
    <property type="entry name" value="ABC_6TM_Pgp_ABCB1_D2_like"/>
    <property type="match status" value="1"/>
</dbReference>
<feature type="domain" description="ABC transporter" evidence="15">
    <location>
        <begin position="1063"/>
        <end position="1302"/>
    </location>
</feature>
<feature type="transmembrane region" description="Helical" evidence="14">
    <location>
        <begin position="194"/>
        <end position="211"/>
    </location>
</feature>
<evidence type="ECO:0000256" key="5">
    <source>
        <dbReference type="ARBA" id="ARBA00022692"/>
    </source>
</evidence>